<name>A0A381VCU2_9ZZZZ</name>
<organism evidence="2">
    <name type="scientific">marine metagenome</name>
    <dbReference type="NCBI Taxonomy" id="408172"/>
    <lineage>
        <taxon>unclassified sequences</taxon>
        <taxon>metagenomes</taxon>
        <taxon>ecological metagenomes</taxon>
    </lineage>
</organism>
<feature type="domain" description="Bacterial Ig-like" evidence="1">
    <location>
        <begin position="736"/>
        <end position="832"/>
    </location>
</feature>
<dbReference type="InterPro" id="IPR013783">
    <property type="entry name" value="Ig-like_fold"/>
</dbReference>
<feature type="non-terminal residue" evidence="2">
    <location>
        <position position="1"/>
    </location>
</feature>
<feature type="domain" description="Bacterial Ig-like" evidence="1">
    <location>
        <begin position="837"/>
        <end position="940"/>
    </location>
</feature>
<dbReference type="InterPro" id="IPR044016">
    <property type="entry name" value="Big_13"/>
</dbReference>
<gene>
    <name evidence="2" type="ORF">METZ01_LOCUS91043</name>
</gene>
<reference evidence="2" key="1">
    <citation type="submission" date="2018-05" db="EMBL/GenBank/DDBJ databases">
        <authorList>
            <person name="Lanie J.A."/>
            <person name="Ng W.-L."/>
            <person name="Kazmierczak K.M."/>
            <person name="Andrzejewski T.M."/>
            <person name="Davidsen T.M."/>
            <person name="Wayne K.J."/>
            <person name="Tettelin H."/>
            <person name="Glass J.I."/>
            <person name="Rusch D."/>
            <person name="Podicherti R."/>
            <person name="Tsui H.-C.T."/>
            <person name="Winkler M.E."/>
        </authorList>
    </citation>
    <scope>NUCLEOTIDE SEQUENCE</scope>
</reference>
<evidence type="ECO:0000259" key="1">
    <source>
        <dbReference type="Pfam" id="PF19077"/>
    </source>
</evidence>
<evidence type="ECO:0000313" key="2">
    <source>
        <dbReference type="EMBL" id="SVA38189.1"/>
    </source>
</evidence>
<dbReference type="EMBL" id="UINC01008489">
    <property type="protein sequence ID" value="SVA38189.1"/>
    <property type="molecule type" value="Genomic_DNA"/>
</dbReference>
<protein>
    <recommendedName>
        <fullName evidence="1">Bacterial Ig-like domain-containing protein</fullName>
    </recommendedName>
</protein>
<accession>A0A381VCU2</accession>
<dbReference type="Gene3D" id="2.60.40.10">
    <property type="entry name" value="Immunoglobulins"/>
    <property type="match status" value="4"/>
</dbReference>
<feature type="domain" description="Bacterial Ig-like" evidence="1">
    <location>
        <begin position="622"/>
        <end position="726"/>
    </location>
</feature>
<feature type="non-terminal residue" evidence="2">
    <location>
        <position position="1336"/>
    </location>
</feature>
<proteinExistence type="predicted"/>
<sequence length="1336" mass="140532">IFFSEAVTTTAANIITATLETGAVNADAILTYGAVTNSDNTSQSYTVRENDFNISLTVNTVAVAGGQRVNDQAGNEMTSKAIPNGKNLADEVIDIFVDGVLPVDPGTAITMVSTGGNVVADKYNDTNTGVDFTVAIQTTDASLVQGTIQMKAKIAPNGWTSIGDPHTITDANKIAGSAVVSVLSAPIEGLTGFVTDAIIIIKATVTDIAGNATDWAESTNKLTVDVTRPTITSATSTTDAGLYNTADAINTTLGFNEAVTLSGGDLTITLNTAGTSTVAEADLSNASTISTTYTVSSGEATADKTPAKLTVTKVNVTAGELKDGAGNPMVFPVTVIAANIADVKTIEVDGINPTKKAIQSVKTVADTIRAGYWNEDNTSVKVRVGLDKDDASLADGTIQITAQISGAYESIGSAATIVQDSVAIEYQTVEIASSIIGGTKGLEEISNWAELSTVNFKTIVSDKAGNSTGYDAAATTLIIDQTDPTTFTTDSVITVTDEVVHAYWNEDNTAINVQVPIANDATLENGTVQIQAEADGTFEFIGAGSLNSAATTIGSADLGKEKTYTINGASTSATIKELEELTGFGEGDVITFRAIIVDVAGNSRIGSVSSTEMTVDQTDPGTPVVDLKSTSDSGIADWDNLTKDDTPAITLTNLTNTDSVFLKIATTAVALAQQSAIDVRDKTTSTEKDLSSTSHANGTYLVSAIAKDAAGNWGADATAITVRIDTTPPDIPKAPDMLVSDDTGLKDSDNITSTLRPHFIMTGLSSTLDSIRLVIDAGSSIGRDSIMSQVGTDTFRVSTALASGYHTAGIIAIDSAGNVQDTSAVLAFVIDNVAPSIPTAPDMTAATDFGQSTTDNVTKAQKPIFDMSNLEAGTFINLYRVNSTPDTLLAAYDTVAAGGTSISLTPINNLADGTYKLYATSEDTAGNKSESDDLTNVIIDATLPTITTHYYNKTIHTAYAANWSKKANTDSVKFGKGSDELELIAKISEPAGTKPEPTLDVTYGSNSTDSFTGKVKTSKANADATWTWKFTLPTATKNDGTAKVSFTAYDIAGNLATAFTDTQVFVVDNTAPTAFTTGLGSTHGDTSVSMIVESKTGWFINSKTDSVKVLVDIDATDNSLVGGGLVDIQMRVRNKMVNTWASMNAKNTTNPFFPNDSTEGLGTGISFFRKKSDITGALTNNGLVQGDTIDVRALIYDRVLNSTAGTLSETFFVLDTLPPAQRPFFGDTLFTSNNVTSILTVNRDTLWTNDTIRFAFNNWVDSVKTNEKSSEINRYEYALYQSTKSTPDETNPKDWTKFRDYRSISLDTVNTDTFALTHNVKYYVALKSVDIAGNTS</sequence>
<dbReference type="Pfam" id="PF19077">
    <property type="entry name" value="Big_13"/>
    <property type="match status" value="3"/>
</dbReference>